<evidence type="ECO:0000313" key="1">
    <source>
        <dbReference type="Proteomes" id="UP000887576"/>
    </source>
</evidence>
<accession>A0AC34RLQ7</accession>
<sequence length="92" mass="10407">MAQLSGQSAEEFNFAQSAEYPNGYPTGLLIVFWMFFTLQTVVFASAVLGLIFGIFDDHCFRQNCPVPFYKQLLEEPENIGGDQSERDTTKQD</sequence>
<name>A0AC34RLQ7_9BILA</name>
<reference evidence="2" key="1">
    <citation type="submission" date="2022-11" db="UniProtKB">
        <authorList>
            <consortium name="WormBaseParasite"/>
        </authorList>
    </citation>
    <scope>IDENTIFICATION</scope>
</reference>
<dbReference type="WBParaSite" id="JU765_v2.g8181.t1">
    <property type="protein sequence ID" value="JU765_v2.g8181.t1"/>
    <property type="gene ID" value="JU765_v2.g8181"/>
</dbReference>
<organism evidence="1 2">
    <name type="scientific">Panagrolaimus sp. JU765</name>
    <dbReference type="NCBI Taxonomy" id="591449"/>
    <lineage>
        <taxon>Eukaryota</taxon>
        <taxon>Metazoa</taxon>
        <taxon>Ecdysozoa</taxon>
        <taxon>Nematoda</taxon>
        <taxon>Chromadorea</taxon>
        <taxon>Rhabditida</taxon>
        <taxon>Tylenchina</taxon>
        <taxon>Panagrolaimomorpha</taxon>
        <taxon>Panagrolaimoidea</taxon>
        <taxon>Panagrolaimidae</taxon>
        <taxon>Panagrolaimus</taxon>
    </lineage>
</organism>
<evidence type="ECO:0000313" key="2">
    <source>
        <dbReference type="WBParaSite" id="JU765_v2.g8181.t1"/>
    </source>
</evidence>
<proteinExistence type="predicted"/>
<dbReference type="Proteomes" id="UP000887576">
    <property type="component" value="Unplaced"/>
</dbReference>
<protein>
    <submittedName>
        <fullName evidence="2">Uncharacterized protein</fullName>
    </submittedName>
</protein>